<gene>
    <name evidence="4" type="ORF">SAMN05216354_1822</name>
</gene>
<evidence type="ECO:0000256" key="1">
    <source>
        <dbReference type="ARBA" id="ARBA00022676"/>
    </source>
</evidence>
<dbReference type="SUPFAM" id="SSF53448">
    <property type="entry name" value="Nucleotide-diphospho-sugar transferases"/>
    <property type="match status" value="1"/>
</dbReference>
<reference evidence="4 5" key="1">
    <citation type="submission" date="2016-10" db="EMBL/GenBank/DDBJ databases">
        <authorList>
            <person name="de Groot N.N."/>
        </authorList>
    </citation>
    <scope>NUCLEOTIDE SEQUENCE [LARGE SCALE GENOMIC DNA]</scope>
    <source>
        <strain evidence="4 5">AR32</strain>
    </source>
</reference>
<evidence type="ECO:0000256" key="2">
    <source>
        <dbReference type="ARBA" id="ARBA00022679"/>
    </source>
</evidence>
<keyword evidence="3" id="KW-0479">Metal-binding</keyword>
<accession>A0A1H5V9R5</accession>
<proteinExistence type="predicted"/>
<dbReference type="RefSeq" id="WP_103915750.1">
    <property type="nucleotide sequence ID" value="NZ_FNUV01000004.1"/>
</dbReference>
<dbReference type="Pfam" id="PF01501">
    <property type="entry name" value="Glyco_transf_8"/>
    <property type="match status" value="1"/>
</dbReference>
<keyword evidence="2 4" id="KW-0808">Transferase</keyword>
<dbReference type="PANTHER" id="PTHR13778">
    <property type="entry name" value="GLYCOSYLTRANSFERASE 8 DOMAIN-CONTAINING PROTEIN"/>
    <property type="match status" value="1"/>
</dbReference>
<evidence type="ECO:0000313" key="4">
    <source>
        <dbReference type="EMBL" id="SEF83866.1"/>
    </source>
</evidence>
<dbReference type="InterPro" id="IPR002495">
    <property type="entry name" value="Glyco_trans_8"/>
</dbReference>
<dbReference type="EMBL" id="FNUV01000004">
    <property type="protein sequence ID" value="SEF83866.1"/>
    <property type="molecule type" value="Genomic_DNA"/>
</dbReference>
<dbReference type="GO" id="GO:0046872">
    <property type="term" value="F:metal ion binding"/>
    <property type="evidence" value="ECO:0007669"/>
    <property type="project" value="UniProtKB-KW"/>
</dbReference>
<dbReference type="GO" id="GO:0016757">
    <property type="term" value="F:glycosyltransferase activity"/>
    <property type="evidence" value="ECO:0007669"/>
    <property type="project" value="UniProtKB-KW"/>
</dbReference>
<dbReference type="Proteomes" id="UP000236735">
    <property type="component" value="Unassembled WGS sequence"/>
</dbReference>
<name>A0A1H5V9R5_XYLRU</name>
<sequence>MNRNINENDPIQITACLDKDFVLTTGVMMCSICVNHPDVGIDFHLICDKSVTENDKKDLEETVLKYPGKRTIFYNIDSQLSNKFPCRKGLITRATYYRLFLTEILPPSVSKVIYIDGDCIIRHSLLPLWNTDITDYAVGACTDGLEGVTDFYERLGYPREESYFNAGMMYINLDYWRRHHVLEQSMDILNNHRDKIFLEDQDVMNMLFHDRKITFPLKYNFQTSFLWKDRHWDYQKLEEQFKDALEDPVIIHYTTTDKPWYITSSYSPHPFRDSFYKYQSMTKWNNVRIENRPKIRRIRNFVGDILRRMNMRQLGPSRFIDVHPVD</sequence>
<evidence type="ECO:0000313" key="5">
    <source>
        <dbReference type="Proteomes" id="UP000236735"/>
    </source>
</evidence>
<dbReference type="AlphaFoldDB" id="A0A1H5V9R5"/>
<protein>
    <submittedName>
        <fullName evidence="4">Lipopolysaccharide biosynthesis protein, LPS:glycosyltransferase</fullName>
    </submittedName>
</protein>
<dbReference type="Gene3D" id="3.90.550.10">
    <property type="entry name" value="Spore Coat Polysaccharide Biosynthesis Protein SpsA, Chain A"/>
    <property type="match status" value="1"/>
</dbReference>
<organism evidence="4 5">
    <name type="scientific">Xylanibacter ruminicola</name>
    <name type="common">Prevotella ruminicola</name>
    <dbReference type="NCBI Taxonomy" id="839"/>
    <lineage>
        <taxon>Bacteria</taxon>
        <taxon>Pseudomonadati</taxon>
        <taxon>Bacteroidota</taxon>
        <taxon>Bacteroidia</taxon>
        <taxon>Bacteroidales</taxon>
        <taxon>Prevotellaceae</taxon>
        <taxon>Xylanibacter</taxon>
    </lineage>
</organism>
<dbReference type="CDD" id="cd04194">
    <property type="entry name" value="GT8_A4GalT_like"/>
    <property type="match status" value="1"/>
</dbReference>
<dbReference type="InterPro" id="IPR029044">
    <property type="entry name" value="Nucleotide-diphossugar_trans"/>
</dbReference>
<dbReference type="PANTHER" id="PTHR13778:SF47">
    <property type="entry name" value="LIPOPOLYSACCHARIDE 1,3-GALACTOSYLTRANSFERASE"/>
    <property type="match status" value="1"/>
</dbReference>
<keyword evidence="1" id="KW-0328">Glycosyltransferase</keyword>
<dbReference type="InterPro" id="IPR050748">
    <property type="entry name" value="Glycosyltrans_8_dom-fam"/>
</dbReference>
<evidence type="ECO:0000256" key="3">
    <source>
        <dbReference type="ARBA" id="ARBA00022723"/>
    </source>
</evidence>